<dbReference type="Pfam" id="PF00756">
    <property type="entry name" value="Esterase"/>
    <property type="match status" value="1"/>
</dbReference>
<dbReference type="RefSeq" id="WP_086891540.1">
    <property type="nucleotide sequence ID" value="NZ_CP021252.1"/>
</dbReference>
<feature type="transmembrane region" description="Helical" evidence="1">
    <location>
        <begin position="80"/>
        <end position="97"/>
    </location>
</feature>
<feature type="transmembrane region" description="Helical" evidence="1">
    <location>
        <begin position="57"/>
        <end position="73"/>
    </location>
</feature>
<dbReference type="EMBL" id="CP021252">
    <property type="protein sequence ID" value="ART21457.1"/>
    <property type="molecule type" value="Genomic_DNA"/>
</dbReference>
<name>A0A2Z2J4L6_CORST</name>
<organism evidence="2 3">
    <name type="scientific">Corynebacterium striatum</name>
    <dbReference type="NCBI Taxonomy" id="43770"/>
    <lineage>
        <taxon>Bacteria</taxon>
        <taxon>Bacillati</taxon>
        <taxon>Actinomycetota</taxon>
        <taxon>Actinomycetes</taxon>
        <taxon>Mycobacteriales</taxon>
        <taxon>Corynebacteriaceae</taxon>
        <taxon>Corynebacterium</taxon>
    </lineage>
</organism>
<accession>A0A2Z2J4L6</accession>
<evidence type="ECO:0000313" key="3">
    <source>
        <dbReference type="Proteomes" id="UP000250197"/>
    </source>
</evidence>
<evidence type="ECO:0000256" key="1">
    <source>
        <dbReference type="SAM" id="Phobius"/>
    </source>
</evidence>
<dbReference type="PANTHER" id="PTHR48098">
    <property type="entry name" value="ENTEROCHELIN ESTERASE-RELATED"/>
    <property type="match status" value="1"/>
</dbReference>
<dbReference type="KEGG" id="cstr:CBE89_08065"/>
<dbReference type="InterPro" id="IPR050583">
    <property type="entry name" value="Mycobacterial_A85_antigen"/>
</dbReference>
<protein>
    <submittedName>
        <fullName evidence="2">Esterase</fullName>
    </submittedName>
</protein>
<dbReference type="InterPro" id="IPR000801">
    <property type="entry name" value="Esterase-like"/>
</dbReference>
<keyword evidence="1" id="KW-0812">Transmembrane</keyword>
<proteinExistence type="predicted"/>
<dbReference type="InterPro" id="IPR029058">
    <property type="entry name" value="AB_hydrolase_fold"/>
</dbReference>
<keyword evidence="1" id="KW-1133">Transmembrane helix</keyword>
<feature type="transmembrane region" description="Helical" evidence="1">
    <location>
        <begin position="12"/>
        <end position="30"/>
    </location>
</feature>
<dbReference type="PANTHER" id="PTHR48098:SF1">
    <property type="entry name" value="DIACYLGLYCEROL ACYLTRANSFERASE_MYCOLYLTRANSFERASE AG85A"/>
    <property type="match status" value="1"/>
</dbReference>
<gene>
    <name evidence="2" type="ORF">CBE89_08065</name>
</gene>
<dbReference type="Proteomes" id="UP000250197">
    <property type="component" value="Chromosome"/>
</dbReference>
<feature type="transmembrane region" description="Helical" evidence="1">
    <location>
        <begin position="35"/>
        <end position="51"/>
    </location>
</feature>
<dbReference type="Gene3D" id="3.40.50.1820">
    <property type="entry name" value="alpha/beta hydrolase"/>
    <property type="match status" value="1"/>
</dbReference>
<evidence type="ECO:0000313" key="2">
    <source>
        <dbReference type="EMBL" id="ART21457.1"/>
    </source>
</evidence>
<dbReference type="AlphaFoldDB" id="A0A2Z2J4L6"/>
<dbReference type="GO" id="GO:0016747">
    <property type="term" value="F:acyltransferase activity, transferring groups other than amino-acyl groups"/>
    <property type="evidence" value="ECO:0007669"/>
    <property type="project" value="TreeGrafter"/>
</dbReference>
<keyword evidence="1" id="KW-0472">Membrane</keyword>
<dbReference type="SUPFAM" id="SSF53474">
    <property type="entry name" value="alpha/beta-Hydrolases"/>
    <property type="match status" value="1"/>
</dbReference>
<reference evidence="2 3" key="1">
    <citation type="submission" date="2017-05" db="EMBL/GenBank/DDBJ databases">
        <title>Complete genome sequence of Corynebacterium striatum KC-Na-1 isolated from Neophocaena asiaeorientalis in Korea.</title>
        <authorList>
            <person name="Kim J.H."/>
            <person name="Lee K."/>
        </authorList>
    </citation>
    <scope>NUCLEOTIDE SEQUENCE [LARGE SCALE GENOMIC DNA]</scope>
    <source>
        <strain evidence="2 3">KC-Na-01</strain>
    </source>
</reference>
<sequence length="402" mass="42995">MKFFLDLPLADPVNGIIYVAILVGTAGLIAWTRKIKPVLFAVAAAIIAWFFLRHWDVPLHILIAGAIAIAVLLRKPRTSTVIAGLLSLIALAGLVNLEYQTYPTVGSLDPRPVAQEISPTQLSTYKGQDAATVHLNLQGEKSGFQAREAIAYLPPAYFRGQRLPVMVLLHGNPGGPDQWFGSGGAAETADQFQAANGGVSPIVIAVDATGSETGNPVCADSARAKVMTYLSEDVPAAIKKQLRVDEDQSHWSLAGLSYGGTCSLQVATNHPSSYGSYMDFSGEAEPSLGNHADTVTKLFEDDERAFQAQNPAHLLQTKKYPNLAVAFISGDKDKEAQSAQNDLAGMLRQAGAKTYVATLPGGHSFGVWRPALRQTFAWAAARGGIQVERDPFDGIKESDVRA</sequence>